<evidence type="ECO:0000256" key="9">
    <source>
        <dbReference type="SAM" id="Phobius"/>
    </source>
</evidence>
<organism evidence="14">
    <name type="scientific">Soboliphyme baturini</name>
    <dbReference type="NCBI Taxonomy" id="241478"/>
    <lineage>
        <taxon>Eukaryota</taxon>
        <taxon>Metazoa</taxon>
        <taxon>Ecdysozoa</taxon>
        <taxon>Nematoda</taxon>
        <taxon>Enoplea</taxon>
        <taxon>Dorylaimia</taxon>
        <taxon>Dioctophymatida</taxon>
        <taxon>Dioctophymatoidea</taxon>
        <taxon>Soboliphymatidae</taxon>
        <taxon>Soboliphyme</taxon>
    </lineage>
</organism>
<feature type="domain" description="ABC transmembrane type-1" evidence="11">
    <location>
        <begin position="1"/>
        <end position="84"/>
    </location>
</feature>
<reference evidence="12 13" key="2">
    <citation type="submission" date="2018-11" db="EMBL/GenBank/DDBJ databases">
        <authorList>
            <consortium name="Pathogen Informatics"/>
        </authorList>
    </citation>
    <scope>NUCLEOTIDE SEQUENCE [LARGE SCALE GENOMIC DNA]</scope>
</reference>
<dbReference type="GO" id="GO:0016887">
    <property type="term" value="F:ATP hydrolysis activity"/>
    <property type="evidence" value="ECO:0007669"/>
    <property type="project" value="InterPro"/>
</dbReference>
<name>A0A183IG08_9BILA</name>
<dbReference type="SUPFAM" id="SSF90123">
    <property type="entry name" value="ABC transporter transmembrane region"/>
    <property type="match status" value="1"/>
</dbReference>
<proteinExistence type="inferred from homology"/>
<dbReference type="Gene3D" id="1.20.1560.10">
    <property type="entry name" value="ABC transporter type 1, transmembrane domain"/>
    <property type="match status" value="1"/>
</dbReference>
<dbReference type="WBParaSite" id="SBAD_0000267601-mRNA-1">
    <property type="protein sequence ID" value="SBAD_0000267601-mRNA-1"/>
    <property type="gene ID" value="SBAD_0000267601"/>
</dbReference>
<dbReference type="PANTHER" id="PTHR24223">
    <property type="entry name" value="ATP-BINDING CASSETTE SUB-FAMILY C"/>
    <property type="match status" value="1"/>
</dbReference>
<protein>
    <submittedName>
        <fullName evidence="14">ABC transmembrane type-1 domain-containing protein</fullName>
    </submittedName>
</protein>
<dbReference type="Proteomes" id="UP000270296">
    <property type="component" value="Unassembled WGS sequence"/>
</dbReference>
<dbReference type="Gene3D" id="3.40.50.300">
    <property type="entry name" value="P-loop containing nucleotide triphosphate hydrolases"/>
    <property type="match status" value="1"/>
</dbReference>
<keyword evidence="5" id="KW-0547">Nucleotide-binding</keyword>
<evidence type="ECO:0000256" key="7">
    <source>
        <dbReference type="ARBA" id="ARBA00022989"/>
    </source>
</evidence>
<keyword evidence="7 9" id="KW-1133">Transmembrane helix</keyword>
<keyword evidence="8 9" id="KW-0472">Membrane</keyword>
<dbReference type="AlphaFoldDB" id="A0A183IG08"/>
<evidence type="ECO:0000256" key="3">
    <source>
        <dbReference type="ARBA" id="ARBA00022448"/>
    </source>
</evidence>
<dbReference type="PROSITE" id="PS50929">
    <property type="entry name" value="ABC_TM1F"/>
    <property type="match status" value="1"/>
</dbReference>
<dbReference type="InterPro" id="IPR011527">
    <property type="entry name" value="ABC1_TM_dom"/>
</dbReference>
<comment type="similarity">
    <text evidence="2">Belongs to the ABC transporter superfamily. ABCC family. Conjugate transporter (TC 3.A.1.208) subfamily.</text>
</comment>
<comment type="subcellular location">
    <subcellularLocation>
        <location evidence="1">Membrane</location>
        <topology evidence="1">Multi-pass membrane protein</topology>
    </subcellularLocation>
</comment>
<evidence type="ECO:0000256" key="6">
    <source>
        <dbReference type="ARBA" id="ARBA00022840"/>
    </source>
</evidence>
<feature type="transmembrane region" description="Helical" evidence="9">
    <location>
        <begin position="40"/>
        <end position="66"/>
    </location>
</feature>
<evidence type="ECO:0000313" key="14">
    <source>
        <dbReference type="WBParaSite" id="SBAD_0000267601-mRNA-1"/>
    </source>
</evidence>
<dbReference type="EMBL" id="UZAM01007279">
    <property type="protein sequence ID" value="VDO98042.1"/>
    <property type="molecule type" value="Genomic_DNA"/>
</dbReference>
<dbReference type="PROSITE" id="PS50893">
    <property type="entry name" value="ABC_TRANSPORTER_2"/>
    <property type="match status" value="1"/>
</dbReference>
<gene>
    <name evidence="12" type="ORF">SBAD_LOCUS2552</name>
</gene>
<dbReference type="OrthoDB" id="5865478at2759"/>
<sequence length="300" mass="33087">MNEILNGIRVIKMYAWEHSFTQLVDAARMKELHQLRFRSFYQALILGIFYAAGKLSLLCAVAAYTIFVASALFSAARLTVSLFLPFAVQSYSEIMVTLKRIQAFLLLDERRFASQNRGLDARKTVSFGQTDNDVIMDKFYAKYDPSSDTFALSDISFKVKRGQLLAIVGPVGSGKSSVLTSLIGETVRVGGTATVSGRIAYVPQEAWLFSGTIRQNILFGRSYNPSQYQKTIEAACLLEDLKQLRDGDLTLVGDKGASLSGGQKARINLARALYSDADVFLLDDPLSAVDPAVGNFLFER</sequence>
<feature type="domain" description="ABC transporter" evidence="10">
    <location>
        <begin position="135"/>
        <end position="300"/>
    </location>
</feature>
<evidence type="ECO:0000256" key="5">
    <source>
        <dbReference type="ARBA" id="ARBA00022741"/>
    </source>
</evidence>
<dbReference type="InterPro" id="IPR027417">
    <property type="entry name" value="P-loop_NTPase"/>
</dbReference>
<evidence type="ECO:0000256" key="2">
    <source>
        <dbReference type="ARBA" id="ARBA00009726"/>
    </source>
</evidence>
<dbReference type="GO" id="GO:0140359">
    <property type="term" value="F:ABC-type transporter activity"/>
    <property type="evidence" value="ECO:0007669"/>
    <property type="project" value="InterPro"/>
</dbReference>
<keyword evidence="4 9" id="KW-0812">Transmembrane</keyword>
<evidence type="ECO:0000256" key="8">
    <source>
        <dbReference type="ARBA" id="ARBA00023136"/>
    </source>
</evidence>
<dbReference type="Pfam" id="PF00005">
    <property type="entry name" value="ABC_tran"/>
    <property type="match status" value="1"/>
</dbReference>
<dbReference type="PANTHER" id="PTHR24223:SF456">
    <property type="entry name" value="MULTIDRUG RESISTANCE-ASSOCIATED PROTEIN LETHAL(2)03659"/>
    <property type="match status" value="1"/>
</dbReference>
<dbReference type="InterPro" id="IPR017871">
    <property type="entry name" value="ABC_transporter-like_CS"/>
</dbReference>
<reference evidence="14" key="1">
    <citation type="submission" date="2016-06" db="UniProtKB">
        <authorList>
            <consortium name="WormBaseParasite"/>
        </authorList>
    </citation>
    <scope>IDENTIFICATION</scope>
</reference>
<keyword evidence="3" id="KW-0813">Transport</keyword>
<evidence type="ECO:0000259" key="10">
    <source>
        <dbReference type="PROSITE" id="PS50893"/>
    </source>
</evidence>
<keyword evidence="13" id="KW-1185">Reference proteome</keyword>
<evidence type="ECO:0000313" key="13">
    <source>
        <dbReference type="Proteomes" id="UP000270296"/>
    </source>
</evidence>
<dbReference type="Pfam" id="PF00664">
    <property type="entry name" value="ABC_membrane"/>
    <property type="match status" value="1"/>
</dbReference>
<dbReference type="GO" id="GO:0005524">
    <property type="term" value="F:ATP binding"/>
    <property type="evidence" value="ECO:0007669"/>
    <property type="project" value="UniProtKB-KW"/>
</dbReference>
<dbReference type="SUPFAM" id="SSF52540">
    <property type="entry name" value="P-loop containing nucleoside triphosphate hydrolases"/>
    <property type="match status" value="1"/>
</dbReference>
<dbReference type="CDD" id="cd03250">
    <property type="entry name" value="ABCC_MRP_domain1"/>
    <property type="match status" value="1"/>
</dbReference>
<dbReference type="InterPro" id="IPR036640">
    <property type="entry name" value="ABC1_TM_sf"/>
</dbReference>
<evidence type="ECO:0000313" key="12">
    <source>
        <dbReference type="EMBL" id="VDO98042.1"/>
    </source>
</evidence>
<accession>A0A183IG08</accession>
<keyword evidence="6" id="KW-0067">ATP-binding</keyword>
<evidence type="ECO:0000259" key="11">
    <source>
        <dbReference type="PROSITE" id="PS50929"/>
    </source>
</evidence>
<dbReference type="PROSITE" id="PS00211">
    <property type="entry name" value="ABC_TRANSPORTER_1"/>
    <property type="match status" value="1"/>
</dbReference>
<dbReference type="InterPro" id="IPR003439">
    <property type="entry name" value="ABC_transporter-like_ATP-bd"/>
</dbReference>
<evidence type="ECO:0000256" key="1">
    <source>
        <dbReference type="ARBA" id="ARBA00004141"/>
    </source>
</evidence>
<evidence type="ECO:0000256" key="4">
    <source>
        <dbReference type="ARBA" id="ARBA00022692"/>
    </source>
</evidence>
<dbReference type="InterPro" id="IPR050173">
    <property type="entry name" value="ABC_transporter_C-like"/>
</dbReference>
<dbReference type="GO" id="GO:0016020">
    <property type="term" value="C:membrane"/>
    <property type="evidence" value="ECO:0007669"/>
    <property type="project" value="UniProtKB-SubCell"/>
</dbReference>